<keyword evidence="6 7" id="KW-0503">Monooxygenase</keyword>
<dbReference type="GO" id="GO:0005506">
    <property type="term" value="F:iron ion binding"/>
    <property type="evidence" value="ECO:0007669"/>
    <property type="project" value="UniProtKB-UniRule"/>
</dbReference>
<organism evidence="8 9">
    <name type="scientific">Shouchella clausii</name>
    <name type="common">Alkalihalobacillus clausii</name>
    <dbReference type="NCBI Taxonomy" id="79880"/>
    <lineage>
        <taxon>Bacteria</taxon>
        <taxon>Bacillati</taxon>
        <taxon>Bacillota</taxon>
        <taxon>Bacilli</taxon>
        <taxon>Bacillales</taxon>
        <taxon>Bacillaceae</taxon>
        <taxon>Shouchella</taxon>
    </lineage>
</organism>
<keyword evidence="4 7" id="KW-0560">Oxidoreductase</keyword>
<dbReference type="SMR" id="A0A268P0X8"/>
<dbReference type="SUPFAM" id="SSF54909">
    <property type="entry name" value="Dimeric alpha+beta barrel"/>
    <property type="match status" value="1"/>
</dbReference>
<feature type="binding site" evidence="7">
    <location>
        <position position="6"/>
    </location>
    <ligand>
        <name>Fe cation</name>
        <dbReference type="ChEBI" id="CHEBI:24875"/>
    </ligand>
</feature>
<dbReference type="AlphaFoldDB" id="A0A268P0X8"/>
<dbReference type="GO" id="GO:0033212">
    <property type="term" value="P:iron import into cell"/>
    <property type="evidence" value="ECO:0007669"/>
    <property type="project" value="InterPro"/>
</dbReference>
<evidence type="ECO:0000256" key="2">
    <source>
        <dbReference type="ARBA" id="ARBA00022617"/>
    </source>
</evidence>
<dbReference type="EC" id="1.14.14.18" evidence="7"/>
<evidence type="ECO:0000256" key="5">
    <source>
        <dbReference type="ARBA" id="ARBA00023004"/>
    </source>
</evidence>
<feature type="site" description="Transition state stabilizer" evidence="7">
    <location>
        <position position="66"/>
    </location>
</feature>
<proteinExistence type="inferred from homology"/>
<dbReference type="InterPro" id="IPR011008">
    <property type="entry name" value="Dimeric_a/b-barrel"/>
</dbReference>
<dbReference type="EMBL" id="NPCC01000009">
    <property type="protein sequence ID" value="PAE89404.1"/>
    <property type="molecule type" value="Genomic_DNA"/>
</dbReference>
<dbReference type="GO" id="GO:0042167">
    <property type="term" value="P:heme catabolic process"/>
    <property type="evidence" value="ECO:0007669"/>
    <property type="project" value="UniProtKB-UniRule"/>
</dbReference>
<dbReference type="PROSITE" id="PS51725">
    <property type="entry name" value="ABM"/>
    <property type="match status" value="1"/>
</dbReference>
<comment type="subcellular location">
    <subcellularLocation>
        <location evidence="7">Cytoplasm</location>
    </subcellularLocation>
</comment>
<evidence type="ECO:0000256" key="7">
    <source>
        <dbReference type="HAMAP-Rule" id="MF_01272"/>
    </source>
</evidence>
<reference evidence="8 9" key="1">
    <citation type="submission" date="2017-07" db="EMBL/GenBank/DDBJ databases">
        <title>Isolation and whole genome analysis of endospore-forming bacteria from heroin.</title>
        <authorList>
            <person name="Kalinowski J."/>
            <person name="Ahrens B."/>
            <person name="Al-Dilaimi A."/>
            <person name="Winkler A."/>
            <person name="Wibberg D."/>
            <person name="Schleenbecker U."/>
            <person name="Ruckert C."/>
            <person name="Wolfel R."/>
            <person name="Grass G."/>
        </authorList>
    </citation>
    <scope>NUCLEOTIDE SEQUENCE [LARGE SCALE GENOMIC DNA]</scope>
    <source>
        <strain evidence="8 9">7539</strain>
    </source>
</reference>
<comment type="similarity">
    <text evidence="7">Belongs to the antibiotic biosynthesis monooxygenase family. Heme-degrading monooxygenase IsdG subfamily.</text>
</comment>
<dbReference type="PANTHER" id="PTHR34474">
    <property type="entry name" value="SIGNAL TRANSDUCTION PROTEIN TRAP"/>
    <property type="match status" value="1"/>
</dbReference>
<dbReference type="InterPro" id="IPR007138">
    <property type="entry name" value="ABM_dom"/>
</dbReference>
<dbReference type="Pfam" id="PF03992">
    <property type="entry name" value="ABM"/>
    <property type="match status" value="1"/>
</dbReference>
<name>A0A268P0X8_SHOCL</name>
<dbReference type="Gene3D" id="3.30.70.100">
    <property type="match status" value="1"/>
</dbReference>
<keyword evidence="1 7" id="KW-0963">Cytoplasm</keyword>
<dbReference type="GO" id="GO:0020037">
    <property type="term" value="F:heme binding"/>
    <property type="evidence" value="ECO:0007669"/>
    <property type="project" value="UniProtKB-UniRule"/>
</dbReference>
<comment type="subunit">
    <text evidence="7">Homodimer.</text>
</comment>
<comment type="function">
    <text evidence="7">Allows bacterial pathogens to use the host heme as an iron source. Catalyzes the oxidative degradation of the heme macrocyclic porphyrin ring to the biliverdin in the presence of a suitable electron donor such as ascorbate or NADPH--cytochrome P450 reductase, with subsequent release of free iron.</text>
</comment>
<comment type="caution">
    <text evidence="7">Lacks conserved residue(s) required for the propagation of feature annotation.</text>
</comment>
<keyword evidence="3 7" id="KW-0479">Metal-binding</keyword>
<protein>
    <recommendedName>
        <fullName evidence="7">Heme-degrading monooxygenase</fullName>
        <ecNumber evidence="7">1.14.14.18</ecNumber>
    </recommendedName>
    <alternativeName>
        <fullName evidence="7">Heme oxygenase</fullName>
    </alternativeName>
    <alternativeName>
        <fullName evidence="7">Iron-regulated surface determinant</fullName>
    </alternativeName>
    <alternativeName>
        <fullName evidence="7">Iron-responsive surface determinant</fullName>
    </alternativeName>
</protein>
<dbReference type="InterPro" id="IPR050404">
    <property type="entry name" value="Heme-degrading_MO"/>
</dbReference>
<evidence type="ECO:0000256" key="6">
    <source>
        <dbReference type="ARBA" id="ARBA00023033"/>
    </source>
</evidence>
<dbReference type="HAMAP" id="MF_01272">
    <property type="entry name" value="Heme_degrading_monooxygenase"/>
    <property type="match status" value="1"/>
</dbReference>
<comment type="caution">
    <text evidence="8">The sequence shown here is derived from an EMBL/GenBank/DDBJ whole genome shotgun (WGS) entry which is preliminary data.</text>
</comment>
<sequence>MVIVANKTLIRKGEGHKLVKRFDKIGKIEMQKGFLGLEVLVNAKEKEVDEVTISTRWETKADFHAWTKSEAFREAHSGRNARPDYILGNEIEFYDVEVVRMPIAQAQ</sequence>
<dbReference type="GO" id="GO:0005737">
    <property type="term" value="C:cytoplasm"/>
    <property type="evidence" value="ECO:0007669"/>
    <property type="project" value="UniProtKB-SubCell"/>
</dbReference>
<evidence type="ECO:0000313" key="8">
    <source>
        <dbReference type="EMBL" id="PAE89404.1"/>
    </source>
</evidence>
<comment type="catalytic activity">
    <reaction evidence="7">
        <text>heme b + 3 reduced [NADPH--hemoprotein reductase] + 3 O2 = biliverdin IXalpha + CO + Fe(2+) + 3 oxidized [NADPH--hemoprotein reductase] + 3 H2O + H(+)</text>
        <dbReference type="Rhea" id="RHEA:21764"/>
        <dbReference type="Rhea" id="RHEA-COMP:11964"/>
        <dbReference type="Rhea" id="RHEA-COMP:11965"/>
        <dbReference type="ChEBI" id="CHEBI:15377"/>
        <dbReference type="ChEBI" id="CHEBI:15378"/>
        <dbReference type="ChEBI" id="CHEBI:15379"/>
        <dbReference type="ChEBI" id="CHEBI:17245"/>
        <dbReference type="ChEBI" id="CHEBI:29033"/>
        <dbReference type="ChEBI" id="CHEBI:57618"/>
        <dbReference type="ChEBI" id="CHEBI:57991"/>
        <dbReference type="ChEBI" id="CHEBI:58210"/>
        <dbReference type="ChEBI" id="CHEBI:60344"/>
        <dbReference type="EC" id="1.14.14.18"/>
    </reaction>
</comment>
<dbReference type="InterPro" id="IPR023953">
    <property type="entry name" value="IsdG"/>
</dbReference>
<keyword evidence="5 7" id="KW-0408">Iron</keyword>
<feature type="binding site" description="axial binding residue" evidence="7">
    <location>
        <position position="76"/>
    </location>
    <ligand>
        <name>heme</name>
        <dbReference type="ChEBI" id="CHEBI:30413"/>
    </ligand>
    <ligandPart>
        <name>Fe</name>
        <dbReference type="ChEBI" id="CHEBI:18248"/>
    </ligandPart>
</feature>
<dbReference type="Proteomes" id="UP000216207">
    <property type="component" value="Unassembled WGS sequence"/>
</dbReference>
<keyword evidence="2 7" id="KW-0349">Heme</keyword>
<dbReference type="NCBIfam" id="NF009839">
    <property type="entry name" value="PRK13314.1"/>
    <property type="match status" value="1"/>
</dbReference>
<gene>
    <name evidence="7" type="primary">isdG</name>
    <name evidence="8" type="ORF">CHH72_08945</name>
</gene>
<evidence type="ECO:0000313" key="9">
    <source>
        <dbReference type="Proteomes" id="UP000216207"/>
    </source>
</evidence>
<evidence type="ECO:0000256" key="4">
    <source>
        <dbReference type="ARBA" id="ARBA00023002"/>
    </source>
</evidence>
<evidence type="ECO:0000256" key="3">
    <source>
        <dbReference type="ARBA" id="ARBA00022723"/>
    </source>
</evidence>
<accession>A0A268P0X8</accession>
<dbReference type="RefSeq" id="WP_011248264.1">
    <property type="nucleotide sequence ID" value="NZ_BOQQ01000001.1"/>
</dbReference>
<evidence type="ECO:0000256" key="1">
    <source>
        <dbReference type="ARBA" id="ARBA00022490"/>
    </source>
</evidence>
<dbReference type="GO" id="GO:0004392">
    <property type="term" value="F:heme oxygenase (decyclizing) activity"/>
    <property type="evidence" value="ECO:0007669"/>
    <property type="project" value="UniProtKB-UniRule"/>
</dbReference>
<dbReference type="PANTHER" id="PTHR34474:SF4">
    <property type="entry name" value="HEME OXYGENASE (STAPHYLOBILIN-PRODUCING) 1"/>
    <property type="match status" value="1"/>
</dbReference>